<evidence type="ECO:0000256" key="1">
    <source>
        <dbReference type="SAM" id="Coils"/>
    </source>
</evidence>
<dbReference type="Pfam" id="PF13196">
    <property type="entry name" value="DUF4012"/>
    <property type="match status" value="1"/>
</dbReference>
<organism evidence="2">
    <name type="scientific">metagenome</name>
    <dbReference type="NCBI Taxonomy" id="256318"/>
    <lineage>
        <taxon>unclassified sequences</taxon>
        <taxon>metagenomes</taxon>
    </lineage>
</organism>
<evidence type="ECO:0008006" key="3">
    <source>
        <dbReference type="Google" id="ProtNLM"/>
    </source>
</evidence>
<gene>
    <name evidence="2" type="ORF">NOCA1130116</name>
</gene>
<protein>
    <recommendedName>
        <fullName evidence="3">DUF4012 domain-containing protein</fullName>
    </recommendedName>
</protein>
<feature type="coiled-coil region" evidence="1">
    <location>
        <begin position="147"/>
        <end position="174"/>
    </location>
</feature>
<keyword evidence="1" id="KW-0175">Coiled coil</keyword>
<dbReference type="InterPro" id="IPR025101">
    <property type="entry name" value="DUF4012"/>
</dbReference>
<dbReference type="EMBL" id="CZKB01000005">
    <property type="protein sequence ID" value="CUR57606.1"/>
    <property type="molecule type" value="Genomic_DNA"/>
</dbReference>
<reference evidence="2" key="1">
    <citation type="submission" date="2015-08" db="EMBL/GenBank/DDBJ databases">
        <authorList>
            <person name="Babu N.S."/>
            <person name="Beckwith C.J."/>
            <person name="Beseler K.G."/>
            <person name="Brison A."/>
            <person name="Carone J.V."/>
            <person name="Caskin T.P."/>
            <person name="Diamond M."/>
            <person name="Durham M.E."/>
            <person name="Foxe J.M."/>
            <person name="Go M."/>
            <person name="Henderson B.A."/>
            <person name="Jones I.B."/>
            <person name="McGettigan J.A."/>
            <person name="Micheletti S.J."/>
            <person name="Nasrallah M.E."/>
            <person name="Ortiz D."/>
            <person name="Piller C.R."/>
            <person name="Privatt S.R."/>
            <person name="Schneider S.L."/>
            <person name="Sharp S."/>
            <person name="Smith T.C."/>
            <person name="Stanton J.D."/>
            <person name="Ullery H.E."/>
            <person name="Wilson R.J."/>
            <person name="Serrano M.G."/>
            <person name="Buck G."/>
            <person name="Lee V."/>
            <person name="Wang Y."/>
            <person name="Carvalho R."/>
            <person name="Voegtly L."/>
            <person name="Shi R."/>
            <person name="Duckworth R."/>
            <person name="Johnson A."/>
            <person name="Loviza R."/>
            <person name="Walstead R."/>
            <person name="Shah Z."/>
            <person name="Kiflezghi M."/>
            <person name="Wade K."/>
            <person name="Ball S.L."/>
            <person name="Bradley K.W."/>
            <person name="Asai D.J."/>
            <person name="Bowman C.A."/>
            <person name="Russell D.A."/>
            <person name="Pope W.H."/>
            <person name="Jacobs-Sera D."/>
            <person name="Hendrix R.W."/>
            <person name="Hatfull G.F."/>
        </authorList>
    </citation>
    <scope>NUCLEOTIDE SEQUENCE</scope>
</reference>
<dbReference type="AlphaFoldDB" id="A0A2P2C6J1"/>
<evidence type="ECO:0000313" key="2">
    <source>
        <dbReference type="EMBL" id="CUR57606.1"/>
    </source>
</evidence>
<proteinExistence type="predicted"/>
<sequence length="628" mass="67703">MRSLRRSTSSDRSLRPWMIVGGLFLLLVLLGLLALPFRKAPAAAESAKADLEAAKAALDTGDVEAAEASVRSARRHADVLQDAVQGIGGDVWSWTPVVGGSVRDVRRLGNALDEITSVAETGVELLPLVRGDEGTLVDDGDVDLDVLAEVTSQIDTVSSRVERARSELADVADERPLVGARLAEARDAALDQVAPVSDGLETIEPLLDVLPRILGSQADRQYLLAVLNPSELRYSGGTPLTFATLDLAGGQLTMSEPLDTETAPGVGQPRYWKKVKGNRFHRGRLNVLTSTMAPDWTVSGNELANAWRSLRGRRMSGVIVVDVVALADLVALTGPLELPSVGMVNADSLVETLVGSYDTYADPVQRKAINRALAPVFSDRLLSGGDPVKTGKTLARAADERRFAVFMRDPEEQAAFGDLGLTGALGPGDRDYLGVFTQNREPSKTDYWQRRAVRSEVSVRKDGSAHVRLTVDVHNDSPPYLQPGTDPRTGYFTRWADLSVLTMLPEDAEFTGGTVDGMTTPITRSNFYGRTYQRTSIEFAPQARHELIVEYDVPSVATVEGDGTLRYGLAMDPQGIVQPQSVEVRVRFPKGLEVTGLPAGWSSSGTRVAAFKTDALETSEVFEVTAAP</sequence>
<accession>A0A2P2C6J1</accession>
<name>A0A2P2C6J1_9ZZZZ</name>